<reference evidence="5 6" key="1">
    <citation type="submission" date="2018-11" db="EMBL/GenBank/DDBJ databases">
        <title>Proposal to divide the Flavobacteriaceae and reorganize its genera based on Amino Acid Identity values calculated from whole genome sequences.</title>
        <authorList>
            <person name="Nicholson A.C."/>
            <person name="Gulvik C.A."/>
            <person name="Whitney A.M."/>
            <person name="Humrighouse B.W."/>
            <person name="Bell M."/>
            <person name="Holmes B."/>
            <person name="Steigerwalt A.G."/>
            <person name="Villarma A."/>
            <person name="Sheth M."/>
            <person name="Batra D."/>
            <person name="Pryor J."/>
            <person name="Bernardet J.-F."/>
            <person name="Hugo C."/>
            <person name="Kampfer P."/>
            <person name="Newman J."/>
            <person name="McQuiston J.R."/>
        </authorList>
    </citation>
    <scope>NUCLEOTIDE SEQUENCE [LARGE SCALE GENOMIC DNA]</scope>
    <source>
        <strain evidence="5 6">H5559</strain>
    </source>
</reference>
<evidence type="ECO:0000256" key="2">
    <source>
        <dbReference type="ARBA" id="ARBA00022679"/>
    </source>
</evidence>
<evidence type="ECO:0000259" key="3">
    <source>
        <dbReference type="Pfam" id="PF01648"/>
    </source>
</evidence>
<sequence>MTILYTFIDEERHQEILDQHWNLFSEDFKSKILKYRRWEDAQLSLLGRILLLHGLKTYYDITTVPEIYILSNKKPYLKGNPVHFNISHSRNMVVCAIAGFPLGIDVEFLDHTINYFDFQFQMTTGEFEEIHHSEDKTKSFFRYWTRKEAVIKAHGDGMMIPLDSFEVLQDTCTLEGKKFFTKEIPVDENYQACVASDDEKINTTSPLLVHLKM</sequence>
<evidence type="ECO:0000256" key="1">
    <source>
        <dbReference type="ARBA" id="ARBA00010990"/>
    </source>
</evidence>
<dbReference type="InterPro" id="IPR008278">
    <property type="entry name" value="4-PPantetheinyl_Trfase_dom"/>
</dbReference>
<dbReference type="InterPro" id="IPR050559">
    <property type="entry name" value="P-Pant_transferase_sf"/>
</dbReference>
<dbReference type="AlphaFoldDB" id="A0AAD1DVN6"/>
<organism evidence="5 6">
    <name type="scientific">Chryseobacterium indologenes</name>
    <name type="common">Flavobacterium indologenes</name>
    <dbReference type="NCBI Taxonomy" id="253"/>
    <lineage>
        <taxon>Bacteria</taxon>
        <taxon>Pseudomonadati</taxon>
        <taxon>Bacteroidota</taxon>
        <taxon>Flavobacteriia</taxon>
        <taxon>Flavobacteriales</taxon>
        <taxon>Weeksellaceae</taxon>
        <taxon>Chryseobacterium group</taxon>
        <taxon>Chryseobacterium</taxon>
    </lineage>
</organism>
<dbReference type="PANTHER" id="PTHR12215">
    <property type="entry name" value="PHOSPHOPANTETHEINE TRANSFERASE"/>
    <property type="match status" value="1"/>
</dbReference>
<dbReference type="GO" id="GO:0005829">
    <property type="term" value="C:cytosol"/>
    <property type="evidence" value="ECO:0007669"/>
    <property type="project" value="TreeGrafter"/>
</dbReference>
<evidence type="ECO:0000259" key="4">
    <source>
        <dbReference type="Pfam" id="PF22624"/>
    </source>
</evidence>
<evidence type="ECO:0000313" key="5">
    <source>
        <dbReference type="EMBL" id="AZB19000.1"/>
    </source>
</evidence>
<dbReference type="RefSeq" id="WP_061084076.1">
    <property type="nucleotide sequence ID" value="NZ_CP022058.2"/>
</dbReference>
<dbReference type="PANTHER" id="PTHR12215:SF10">
    <property type="entry name" value="L-AMINOADIPATE-SEMIALDEHYDE DEHYDROGENASE-PHOSPHOPANTETHEINYL TRANSFERASE"/>
    <property type="match status" value="1"/>
</dbReference>
<proteinExistence type="inferred from homology"/>
<dbReference type="Pfam" id="PF01648">
    <property type="entry name" value="ACPS"/>
    <property type="match status" value="1"/>
</dbReference>
<feature type="domain" description="4'-phosphopantetheinyl transferase N-terminal" evidence="4">
    <location>
        <begin position="22"/>
        <end position="96"/>
    </location>
</feature>
<feature type="domain" description="4'-phosphopantetheinyl transferase" evidence="3">
    <location>
        <begin position="101"/>
        <end position="190"/>
    </location>
</feature>
<dbReference type="InterPro" id="IPR055066">
    <property type="entry name" value="AASDHPPT_N"/>
</dbReference>
<dbReference type="SUPFAM" id="SSF56214">
    <property type="entry name" value="4'-phosphopantetheinyl transferase"/>
    <property type="match status" value="2"/>
</dbReference>
<dbReference type="Proteomes" id="UP000269015">
    <property type="component" value="Chromosome"/>
</dbReference>
<dbReference type="EMBL" id="CP033930">
    <property type="protein sequence ID" value="AZB19000.1"/>
    <property type="molecule type" value="Genomic_DNA"/>
</dbReference>
<accession>A0AAD1DVN6</accession>
<evidence type="ECO:0000313" key="6">
    <source>
        <dbReference type="Proteomes" id="UP000269015"/>
    </source>
</evidence>
<keyword evidence="2 5" id="KW-0808">Transferase</keyword>
<dbReference type="GO" id="GO:0000287">
    <property type="term" value="F:magnesium ion binding"/>
    <property type="evidence" value="ECO:0007669"/>
    <property type="project" value="InterPro"/>
</dbReference>
<dbReference type="KEGG" id="cio:CEQ15_18245"/>
<name>A0AAD1DVN6_CHRID</name>
<dbReference type="GO" id="GO:0019878">
    <property type="term" value="P:lysine biosynthetic process via aminoadipic acid"/>
    <property type="evidence" value="ECO:0007669"/>
    <property type="project" value="TreeGrafter"/>
</dbReference>
<dbReference type="Pfam" id="PF22624">
    <property type="entry name" value="AASDHPPT_N"/>
    <property type="match status" value="1"/>
</dbReference>
<gene>
    <name evidence="5" type="ORF">EG352_15025</name>
</gene>
<comment type="similarity">
    <text evidence="1">Belongs to the P-Pant transferase superfamily. Gsp/Sfp/HetI/AcpT family.</text>
</comment>
<protein>
    <submittedName>
        <fullName evidence="5">4'-phosphopantetheinyl transferase superfamily protein</fullName>
    </submittedName>
</protein>
<dbReference type="InterPro" id="IPR037143">
    <property type="entry name" value="4-PPantetheinyl_Trfase_dom_sf"/>
</dbReference>
<dbReference type="GO" id="GO:0008897">
    <property type="term" value="F:holo-[acyl-carrier-protein] synthase activity"/>
    <property type="evidence" value="ECO:0007669"/>
    <property type="project" value="InterPro"/>
</dbReference>
<dbReference type="Gene3D" id="3.90.470.20">
    <property type="entry name" value="4'-phosphopantetheinyl transferase domain"/>
    <property type="match status" value="2"/>
</dbReference>